<keyword evidence="2" id="KW-0723">Serine/threonine-protein kinase</keyword>
<name>A2FRN0_TRIV3</name>
<dbReference type="PANTHER" id="PTHR24356">
    <property type="entry name" value="SERINE/THREONINE-PROTEIN KINASE"/>
    <property type="match status" value="1"/>
</dbReference>
<evidence type="ECO:0000313" key="10">
    <source>
        <dbReference type="EMBL" id="EAX92449.1"/>
    </source>
</evidence>
<dbReference type="GO" id="GO:0035556">
    <property type="term" value="P:intracellular signal transduction"/>
    <property type="evidence" value="ECO:0000318"/>
    <property type="project" value="GO_Central"/>
</dbReference>
<dbReference type="InterPro" id="IPR000719">
    <property type="entry name" value="Prot_kinase_dom"/>
</dbReference>
<evidence type="ECO:0000256" key="7">
    <source>
        <dbReference type="ARBA" id="ARBA00047899"/>
    </source>
</evidence>
<dbReference type="PANTHER" id="PTHR24356:SF184">
    <property type="entry name" value="SERINE_THREONINE-PROTEIN KINASE TRICORNERED"/>
    <property type="match status" value="1"/>
</dbReference>
<evidence type="ECO:0000256" key="3">
    <source>
        <dbReference type="ARBA" id="ARBA00022679"/>
    </source>
</evidence>
<evidence type="ECO:0000256" key="5">
    <source>
        <dbReference type="ARBA" id="ARBA00022777"/>
    </source>
</evidence>
<evidence type="ECO:0000256" key="1">
    <source>
        <dbReference type="ARBA" id="ARBA00012513"/>
    </source>
</evidence>
<keyword evidence="11" id="KW-1185">Reference proteome</keyword>
<dbReference type="AlphaFoldDB" id="A2FRN0"/>
<comment type="catalytic activity">
    <reaction evidence="8">
        <text>L-seryl-[protein] + ATP = O-phospho-L-seryl-[protein] + ADP + H(+)</text>
        <dbReference type="Rhea" id="RHEA:17989"/>
        <dbReference type="Rhea" id="RHEA-COMP:9863"/>
        <dbReference type="Rhea" id="RHEA-COMP:11604"/>
        <dbReference type="ChEBI" id="CHEBI:15378"/>
        <dbReference type="ChEBI" id="CHEBI:29999"/>
        <dbReference type="ChEBI" id="CHEBI:30616"/>
        <dbReference type="ChEBI" id="CHEBI:83421"/>
        <dbReference type="ChEBI" id="CHEBI:456216"/>
        <dbReference type="EC" id="2.7.11.1"/>
    </reaction>
</comment>
<evidence type="ECO:0000256" key="2">
    <source>
        <dbReference type="ARBA" id="ARBA00022527"/>
    </source>
</evidence>
<dbReference type="PROSITE" id="PS50011">
    <property type="entry name" value="PROTEIN_KINASE_DOM"/>
    <property type="match status" value="1"/>
</dbReference>
<protein>
    <recommendedName>
        <fullName evidence="1">non-specific serine/threonine protein kinase</fullName>
        <ecNumber evidence="1">2.7.11.1</ecNumber>
    </recommendedName>
</protein>
<dbReference type="KEGG" id="tva:4750160"/>
<keyword evidence="6" id="KW-0067">ATP-binding</keyword>
<dbReference type="Proteomes" id="UP000001542">
    <property type="component" value="Unassembled WGS sequence"/>
</dbReference>
<dbReference type="Gene3D" id="1.10.510.10">
    <property type="entry name" value="Transferase(Phosphotransferase) domain 1"/>
    <property type="match status" value="1"/>
</dbReference>
<dbReference type="RefSeq" id="XP_001305379.1">
    <property type="nucleotide sequence ID" value="XM_001305378.1"/>
</dbReference>
<keyword evidence="4" id="KW-0547">Nucleotide-binding</keyword>
<keyword evidence="3" id="KW-0808">Transferase</keyword>
<evidence type="ECO:0000256" key="6">
    <source>
        <dbReference type="ARBA" id="ARBA00022840"/>
    </source>
</evidence>
<dbReference type="InParanoid" id="A2FRN0"/>
<dbReference type="InterPro" id="IPR050236">
    <property type="entry name" value="Ser_Thr_kinase_AGC"/>
</dbReference>
<dbReference type="SUPFAM" id="SSF56112">
    <property type="entry name" value="Protein kinase-like (PK-like)"/>
    <property type="match status" value="2"/>
</dbReference>
<dbReference type="InterPro" id="IPR011009">
    <property type="entry name" value="Kinase-like_dom_sf"/>
</dbReference>
<evidence type="ECO:0000259" key="9">
    <source>
        <dbReference type="PROSITE" id="PS50011"/>
    </source>
</evidence>
<reference evidence="10" key="2">
    <citation type="journal article" date="2007" name="Science">
        <title>Draft genome sequence of the sexually transmitted pathogen Trichomonas vaginalis.</title>
        <authorList>
            <person name="Carlton J.M."/>
            <person name="Hirt R.P."/>
            <person name="Silva J.C."/>
            <person name="Delcher A.L."/>
            <person name="Schatz M."/>
            <person name="Zhao Q."/>
            <person name="Wortman J.R."/>
            <person name="Bidwell S.L."/>
            <person name="Alsmark U.C.M."/>
            <person name="Besteiro S."/>
            <person name="Sicheritz-Ponten T."/>
            <person name="Noel C.J."/>
            <person name="Dacks J.B."/>
            <person name="Foster P.G."/>
            <person name="Simillion C."/>
            <person name="Van de Peer Y."/>
            <person name="Miranda-Saavedra D."/>
            <person name="Barton G.J."/>
            <person name="Westrop G.D."/>
            <person name="Mueller S."/>
            <person name="Dessi D."/>
            <person name="Fiori P.L."/>
            <person name="Ren Q."/>
            <person name="Paulsen I."/>
            <person name="Zhang H."/>
            <person name="Bastida-Corcuera F.D."/>
            <person name="Simoes-Barbosa A."/>
            <person name="Brown M.T."/>
            <person name="Hayes R.D."/>
            <person name="Mukherjee M."/>
            <person name="Okumura C.Y."/>
            <person name="Schneider R."/>
            <person name="Smith A.J."/>
            <person name="Vanacova S."/>
            <person name="Villalvazo M."/>
            <person name="Haas B.J."/>
            <person name="Pertea M."/>
            <person name="Feldblyum T.V."/>
            <person name="Utterback T.R."/>
            <person name="Shu C.L."/>
            <person name="Osoegawa K."/>
            <person name="de Jong P.J."/>
            <person name="Hrdy I."/>
            <person name="Horvathova L."/>
            <person name="Zubacova Z."/>
            <person name="Dolezal P."/>
            <person name="Malik S.B."/>
            <person name="Logsdon J.M. Jr."/>
            <person name="Henze K."/>
            <person name="Gupta A."/>
            <person name="Wang C.C."/>
            <person name="Dunne R.L."/>
            <person name="Upcroft J.A."/>
            <person name="Upcroft P."/>
            <person name="White O."/>
            <person name="Salzberg S.L."/>
            <person name="Tang P."/>
            <person name="Chiu C.-H."/>
            <person name="Lee Y.-S."/>
            <person name="Embley T.M."/>
            <person name="Coombs G.H."/>
            <person name="Mottram J.C."/>
            <person name="Tachezy J."/>
            <person name="Fraser-Liggett C.M."/>
            <person name="Johnson P.J."/>
        </authorList>
    </citation>
    <scope>NUCLEOTIDE SEQUENCE [LARGE SCALE GENOMIC DNA]</scope>
    <source>
        <strain evidence="10">G3</strain>
    </source>
</reference>
<organism evidence="10 11">
    <name type="scientific">Trichomonas vaginalis (strain ATCC PRA-98 / G3)</name>
    <dbReference type="NCBI Taxonomy" id="412133"/>
    <lineage>
        <taxon>Eukaryota</taxon>
        <taxon>Metamonada</taxon>
        <taxon>Parabasalia</taxon>
        <taxon>Trichomonadida</taxon>
        <taxon>Trichomonadidae</taxon>
        <taxon>Trichomonas</taxon>
    </lineage>
</organism>
<dbReference type="GO" id="GO:0005524">
    <property type="term" value="F:ATP binding"/>
    <property type="evidence" value="ECO:0007669"/>
    <property type="project" value="UniProtKB-KW"/>
</dbReference>
<dbReference type="EC" id="2.7.11.1" evidence="1"/>
<dbReference type="InterPro" id="IPR008266">
    <property type="entry name" value="Tyr_kinase_AS"/>
</dbReference>
<dbReference type="EMBL" id="DS113967">
    <property type="protein sequence ID" value="EAX92449.1"/>
    <property type="molecule type" value="Genomic_DNA"/>
</dbReference>
<feature type="domain" description="Protein kinase" evidence="9">
    <location>
        <begin position="1"/>
        <end position="358"/>
    </location>
</feature>
<dbReference type="GO" id="GO:0004674">
    <property type="term" value="F:protein serine/threonine kinase activity"/>
    <property type="evidence" value="ECO:0000318"/>
    <property type="project" value="GO_Central"/>
</dbReference>
<gene>
    <name evidence="10" type="ORF">TVAG_327590</name>
</gene>
<dbReference type="PROSITE" id="PS00109">
    <property type="entry name" value="PROTEIN_KINASE_TYR"/>
    <property type="match status" value="1"/>
</dbReference>
<dbReference type="VEuPathDB" id="TrichDB:TVAGG3_1075610"/>
<dbReference type="SMR" id="A2FRN0"/>
<comment type="catalytic activity">
    <reaction evidence="7">
        <text>L-threonyl-[protein] + ATP = O-phospho-L-threonyl-[protein] + ADP + H(+)</text>
        <dbReference type="Rhea" id="RHEA:46608"/>
        <dbReference type="Rhea" id="RHEA-COMP:11060"/>
        <dbReference type="Rhea" id="RHEA-COMP:11605"/>
        <dbReference type="ChEBI" id="CHEBI:15378"/>
        <dbReference type="ChEBI" id="CHEBI:30013"/>
        <dbReference type="ChEBI" id="CHEBI:30616"/>
        <dbReference type="ChEBI" id="CHEBI:61977"/>
        <dbReference type="ChEBI" id="CHEBI:456216"/>
        <dbReference type="EC" id="2.7.11.1"/>
    </reaction>
</comment>
<keyword evidence="5 10" id="KW-0418">Kinase</keyword>
<accession>A2FRN0</accession>
<evidence type="ECO:0000313" key="11">
    <source>
        <dbReference type="Proteomes" id="UP000001542"/>
    </source>
</evidence>
<sequence length="358" mass="42362">MSSTPPLYDSYLSEKENYEKFGFRAKPKLIYHFERESRICLIKSQEEDSESRYYIFKVADVNECKYQLIIPYHIRPTIFRIIKSDSGKYYMLMDYIASFDLWKFKPLTEKYPRSDINFYIAKIIFGSLYELLLLQSNGYIHQDISPDNIVFDVNFDPWIIDFGQVKEKISGSVAESTRISGQPKGKDKYISKYRAQNNGKFFYYEDDQLVSWAKSVLDVFFGDIKDGDPWYPIKQEIENILEFEKKDEKTKQDGINTYKRFVESIPRLINQHVRKIIPNFDEFQSFLSHVCNNSEFSFRKIEEDSLTNFYIDKNETERRIERGFVLGTQENINKLIKICSNTNLPSGVTDMLDRLAEK</sequence>
<proteinExistence type="predicted"/>
<dbReference type="Gene3D" id="3.30.200.20">
    <property type="entry name" value="Phosphorylase Kinase, domain 1"/>
    <property type="match status" value="1"/>
</dbReference>
<reference evidence="10" key="1">
    <citation type="submission" date="2006-10" db="EMBL/GenBank/DDBJ databases">
        <authorList>
            <person name="Amadeo P."/>
            <person name="Zhao Q."/>
            <person name="Wortman J."/>
            <person name="Fraser-Liggett C."/>
            <person name="Carlton J."/>
        </authorList>
    </citation>
    <scope>NUCLEOTIDE SEQUENCE</scope>
    <source>
        <strain evidence="10">G3</strain>
    </source>
</reference>
<evidence type="ECO:0000256" key="4">
    <source>
        <dbReference type="ARBA" id="ARBA00022741"/>
    </source>
</evidence>
<dbReference type="VEuPathDB" id="TrichDB:TVAG_327590"/>
<evidence type="ECO:0000256" key="8">
    <source>
        <dbReference type="ARBA" id="ARBA00048679"/>
    </source>
</evidence>